<accession>A0A433JBI8</accession>
<keyword evidence="2" id="KW-1185">Reference proteome</keyword>
<evidence type="ECO:0000313" key="2">
    <source>
        <dbReference type="Proteomes" id="UP000280346"/>
    </source>
</evidence>
<sequence>MTSNTPADAADPVLHALLPAVLPADAYSRRVVEALRAAGRSVTAHALPGPHPQVDPSAILAADIALARLPDGATVLLDGAALPNLAAALPIDDRRLRFVALVERLRWTDAGLGAEEAMARWHLEQGALALMRLVVVPDAAVAATVTALEVAAERVVQAAPEAVGILLTRLSALRPGLQASPQALPPSGDEP</sequence>
<comment type="caution">
    <text evidence="1">The sequence shown here is derived from an EMBL/GenBank/DDBJ whole genome shotgun (WGS) entry which is preliminary data.</text>
</comment>
<dbReference type="EMBL" id="RZIJ01000005">
    <property type="protein sequence ID" value="RUQ73807.1"/>
    <property type="molecule type" value="Genomic_DNA"/>
</dbReference>
<protein>
    <submittedName>
        <fullName evidence="1">Glycosyl transferase</fullName>
    </submittedName>
</protein>
<dbReference type="GO" id="GO:0016740">
    <property type="term" value="F:transferase activity"/>
    <property type="evidence" value="ECO:0007669"/>
    <property type="project" value="UniProtKB-KW"/>
</dbReference>
<organism evidence="1 2">
    <name type="scientific">Azospirillum doebereinerae</name>
    <dbReference type="NCBI Taxonomy" id="92933"/>
    <lineage>
        <taxon>Bacteria</taxon>
        <taxon>Pseudomonadati</taxon>
        <taxon>Pseudomonadota</taxon>
        <taxon>Alphaproteobacteria</taxon>
        <taxon>Rhodospirillales</taxon>
        <taxon>Azospirillaceae</taxon>
        <taxon>Azospirillum</taxon>
    </lineage>
</organism>
<evidence type="ECO:0000313" key="1">
    <source>
        <dbReference type="EMBL" id="RUQ73807.1"/>
    </source>
</evidence>
<reference evidence="1 2" key="1">
    <citation type="submission" date="2018-12" db="EMBL/GenBank/DDBJ databases">
        <authorList>
            <person name="Yang Y."/>
        </authorList>
    </citation>
    <scope>NUCLEOTIDE SEQUENCE [LARGE SCALE GENOMIC DNA]</scope>
    <source>
        <strain evidence="1 2">GSF71</strain>
    </source>
</reference>
<dbReference type="RefSeq" id="WP_126996965.1">
    <property type="nucleotide sequence ID" value="NZ_JBNPXW010000004.1"/>
</dbReference>
<dbReference type="AlphaFoldDB" id="A0A433JBI8"/>
<dbReference type="OrthoDB" id="9790710at2"/>
<keyword evidence="1" id="KW-0808">Transferase</keyword>
<name>A0A433JBI8_9PROT</name>
<proteinExistence type="predicted"/>
<gene>
    <name evidence="1" type="ORF">EJ913_09135</name>
</gene>
<dbReference type="Proteomes" id="UP000280346">
    <property type="component" value="Unassembled WGS sequence"/>
</dbReference>